<dbReference type="Gene3D" id="3.90.1150.10">
    <property type="entry name" value="Aspartate Aminotransferase, domain 1"/>
    <property type="match status" value="1"/>
</dbReference>
<gene>
    <name evidence="8" type="ORF">LMG18101_02634</name>
</gene>
<accession>A0ABN9JKQ9</accession>
<keyword evidence="4 6" id="KW-0808">Transferase</keyword>
<keyword evidence="9" id="KW-1185">Reference proteome</keyword>
<dbReference type="PANTHER" id="PTHR46383">
    <property type="entry name" value="ASPARTATE AMINOTRANSFERASE"/>
    <property type="match status" value="1"/>
</dbReference>
<dbReference type="CDD" id="cd00609">
    <property type="entry name" value="AAT_like"/>
    <property type="match status" value="1"/>
</dbReference>
<evidence type="ECO:0000256" key="4">
    <source>
        <dbReference type="ARBA" id="ARBA00022679"/>
    </source>
</evidence>
<comment type="similarity">
    <text evidence="2 6">Belongs to the class-I pyridoxal-phosphate-dependent aminotransferase family.</text>
</comment>
<feature type="domain" description="Aminotransferase class I/classII large" evidence="7">
    <location>
        <begin position="31"/>
        <end position="391"/>
    </location>
</feature>
<evidence type="ECO:0000313" key="8">
    <source>
        <dbReference type="EMBL" id="CAJ0815581.1"/>
    </source>
</evidence>
<evidence type="ECO:0000256" key="1">
    <source>
        <dbReference type="ARBA" id="ARBA00001933"/>
    </source>
</evidence>
<dbReference type="InterPro" id="IPR015421">
    <property type="entry name" value="PyrdxlP-dep_Trfase_major"/>
</dbReference>
<reference evidence="8 9" key="1">
    <citation type="submission" date="2023-07" db="EMBL/GenBank/DDBJ databases">
        <authorList>
            <person name="Peeters C."/>
        </authorList>
    </citation>
    <scope>NUCLEOTIDE SEQUENCE [LARGE SCALE GENOMIC DNA]</scope>
    <source>
        <strain evidence="8 9">LMG 18101</strain>
    </source>
</reference>
<dbReference type="InterPro" id="IPR050596">
    <property type="entry name" value="AspAT/PAT-like"/>
</dbReference>
<dbReference type="InterPro" id="IPR004839">
    <property type="entry name" value="Aminotransferase_I/II_large"/>
</dbReference>
<dbReference type="SUPFAM" id="SSF53383">
    <property type="entry name" value="PLP-dependent transferases"/>
    <property type="match status" value="1"/>
</dbReference>
<keyword evidence="3 6" id="KW-0032">Aminotransferase</keyword>
<dbReference type="PANTHER" id="PTHR46383:SF1">
    <property type="entry name" value="ASPARTATE AMINOTRANSFERASE"/>
    <property type="match status" value="1"/>
</dbReference>
<dbReference type="EMBL" id="CATZLL010000007">
    <property type="protein sequence ID" value="CAJ0815581.1"/>
    <property type="molecule type" value="Genomic_DNA"/>
</dbReference>
<dbReference type="RefSeq" id="WP_316681359.1">
    <property type="nucleotide sequence ID" value="NZ_CATZLL010000007.1"/>
</dbReference>
<dbReference type="GO" id="GO:0004069">
    <property type="term" value="F:L-aspartate:2-oxoglutarate aminotransferase activity"/>
    <property type="evidence" value="ECO:0007669"/>
    <property type="project" value="UniProtKB-EC"/>
</dbReference>
<organism evidence="8 9">
    <name type="scientific">Ralstonia flaminis</name>
    <dbReference type="NCBI Taxonomy" id="3058597"/>
    <lineage>
        <taxon>Bacteria</taxon>
        <taxon>Pseudomonadati</taxon>
        <taxon>Pseudomonadota</taxon>
        <taxon>Betaproteobacteria</taxon>
        <taxon>Burkholderiales</taxon>
        <taxon>Burkholderiaceae</taxon>
        <taxon>Ralstonia</taxon>
    </lineage>
</organism>
<dbReference type="EC" id="2.6.1.-" evidence="6"/>
<evidence type="ECO:0000256" key="2">
    <source>
        <dbReference type="ARBA" id="ARBA00007441"/>
    </source>
</evidence>
<evidence type="ECO:0000256" key="5">
    <source>
        <dbReference type="ARBA" id="ARBA00022898"/>
    </source>
</evidence>
<sequence length="400" mass="43264">MFSTTVSTLRPSPIQVMAERTRQAVQAGRSIVDMTLGEPDFPTPEHIGEAAMRAIAEGQTRYTPINGTVQLREAIVRKLLRDNGLIYTPPDISVGCGGKQVIYQAFLATLNRGDEVLIPAPYWASYADIVSMNGGTLRPLLTSPETGYALQPETLEAAITLRTKWLVLNSPSNPSGTAYTADQLLRFAEILRNSANQRFFVLVDDIYEHILYDGRRPATLAAIAPDLAPRILTVNGVSKAYSMTGWRVGYACGPRALIEAMTKIQMQINSHTSSISQAAAAAALDGPQEEVVRRCGIFQARRDFLLQQFAAIDGLRTPRPEGAFYLFPDVRAFIGRRTPNGSAVDDDVALAAYLLEQGVAVVPGSGFGMPGFLRLSYATSDAQLALAADRIATALGTLAK</sequence>
<proteinExistence type="inferred from homology"/>
<dbReference type="InterPro" id="IPR004838">
    <property type="entry name" value="NHTrfase_class1_PyrdxlP-BS"/>
</dbReference>
<keyword evidence="5" id="KW-0663">Pyridoxal phosphate</keyword>
<comment type="cofactor">
    <cofactor evidence="1 6">
        <name>pyridoxal 5'-phosphate</name>
        <dbReference type="ChEBI" id="CHEBI:597326"/>
    </cofactor>
</comment>
<protein>
    <recommendedName>
        <fullName evidence="6">Aminotransferase</fullName>
        <ecNumber evidence="6">2.6.1.-</ecNumber>
    </recommendedName>
</protein>
<dbReference type="Gene3D" id="3.40.640.10">
    <property type="entry name" value="Type I PLP-dependent aspartate aminotransferase-like (Major domain)"/>
    <property type="match status" value="1"/>
</dbReference>
<dbReference type="InterPro" id="IPR015424">
    <property type="entry name" value="PyrdxlP-dep_Trfase"/>
</dbReference>
<dbReference type="Pfam" id="PF00155">
    <property type="entry name" value="Aminotran_1_2"/>
    <property type="match status" value="1"/>
</dbReference>
<comment type="caution">
    <text evidence="8">The sequence shown here is derived from an EMBL/GenBank/DDBJ whole genome shotgun (WGS) entry which is preliminary data.</text>
</comment>
<dbReference type="InterPro" id="IPR015422">
    <property type="entry name" value="PyrdxlP-dep_Trfase_small"/>
</dbReference>
<evidence type="ECO:0000259" key="7">
    <source>
        <dbReference type="Pfam" id="PF00155"/>
    </source>
</evidence>
<dbReference type="Proteomes" id="UP001189757">
    <property type="component" value="Unassembled WGS sequence"/>
</dbReference>
<name>A0ABN9JKQ9_9RALS</name>
<evidence type="ECO:0000256" key="3">
    <source>
        <dbReference type="ARBA" id="ARBA00022576"/>
    </source>
</evidence>
<evidence type="ECO:0000256" key="6">
    <source>
        <dbReference type="RuleBase" id="RU000481"/>
    </source>
</evidence>
<dbReference type="PROSITE" id="PS00105">
    <property type="entry name" value="AA_TRANSFER_CLASS_1"/>
    <property type="match status" value="1"/>
</dbReference>
<evidence type="ECO:0000313" key="9">
    <source>
        <dbReference type="Proteomes" id="UP001189757"/>
    </source>
</evidence>